<proteinExistence type="predicted"/>
<evidence type="ECO:0008006" key="4">
    <source>
        <dbReference type="Google" id="ProtNLM"/>
    </source>
</evidence>
<evidence type="ECO:0000256" key="1">
    <source>
        <dbReference type="SAM" id="Phobius"/>
    </source>
</evidence>
<gene>
    <name evidence="2" type="ORF">M0654_12905</name>
</gene>
<comment type="caution">
    <text evidence="2">The sequence shown here is derived from an EMBL/GenBank/DDBJ whole genome shotgun (WGS) entry which is preliminary data.</text>
</comment>
<sequence length="235" mass="25426">MTASPAIARILKAGSILLIVLGLPLGLALPGWWGWENQPVENTQAVILVFGFIHAIVLRRRADDRSKWLWLAGIPLWFVLIARELSFGAVLFPPTSLSDHGPAFSVNQLAYKPIITPIVLALIAFSVFVIVRKRLPALGLEVLREGRAPWLSLGLVAVGMIASSIAEGNFGFRLPIDKDSAQNAEEIIELGAYLALWAAQFEIAAALGAKRRSKQVSGGTGSGAAQLFRQTKRRA</sequence>
<feature type="transmembrane region" description="Helical" evidence="1">
    <location>
        <begin position="68"/>
        <end position="90"/>
    </location>
</feature>
<keyword evidence="3" id="KW-1185">Reference proteome</keyword>
<accession>A0ABT0ISN0</accession>
<name>A0ABT0ISN0_9HYPH</name>
<keyword evidence="1" id="KW-0472">Membrane</keyword>
<keyword evidence="1" id="KW-0812">Transmembrane</keyword>
<protein>
    <recommendedName>
        <fullName evidence="4">Transmembrane protein</fullName>
    </recommendedName>
</protein>
<organism evidence="2 3">
    <name type="scientific">Neorhizobium turbinariae</name>
    <dbReference type="NCBI Taxonomy" id="2937795"/>
    <lineage>
        <taxon>Bacteria</taxon>
        <taxon>Pseudomonadati</taxon>
        <taxon>Pseudomonadota</taxon>
        <taxon>Alphaproteobacteria</taxon>
        <taxon>Hyphomicrobiales</taxon>
        <taxon>Rhizobiaceae</taxon>
        <taxon>Rhizobium/Agrobacterium group</taxon>
        <taxon>Neorhizobium</taxon>
    </lineage>
</organism>
<dbReference type="RefSeq" id="WP_248683458.1">
    <property type="nucleotide sequence ID" value="NZ_JALPRY010000014.1"/>
</dbReference>
<keyword evidence="1" id="KW-1133">Transmembrane helix</keyword>
<feature type="transmembrane region" description="Helical" evidence="1">
    <location>
        <begin position="150"/>
        <end position="170"/>
    </location>
</feature>
<dbReference type="Proteomes" id="UP001202827">
    <property type="component" value="Unassembled WGS sequence"/>
</dbReference>
<feature type="transmembrane region" description="Helical" evidence="1">
    <location>
        <begin position="110"/>
        <end position="130"/>
    </location>
</feature>
<evidence type="ECO:0000313" key="2">
    <source>
        <dbReference type="EMBL" id="MCK8780884.1"/>
    </source>
</evidence>
<feature type="transmembrane region" description="Helical" evidence="1">
    <location>
        <begin position="44"/>
        <end position="61"/>
    </location>
</feature>
<dbReference type="EMBL" id="JALPRY010000014">
    <property type="protein sequence ID" value="MCK8780884.1"/>
    <property type="molecule type" value="Genomic_DNA"/>
</dbReference>
<evidence type="ECO:0000313" key="3">
    <source>
        <dbReference type="Proteomes" id="UP001202827"/>
    </source>
</evidence>
<reference evidence="2 3" key="1">
    <citation type="submission" date="2022-04" db="EMBL/GenBank/DDBJ databases">
        <title>Rhizobium coralii sp. nov., isolated from coral Turbinaria peltata.</title>
        <authorList>
            <person name="Sun H."/>
        </authorList>
    </citation>
    <scope>NUCLEOTIDE SEQUENCE [LARGE SCALE GENOMIC DNA]</scope>
    <source>
        <strain evidence="2 3">NTR19</strain>
    </source>
</reference>
<feature type="transmembrane region" description="Helical" evidence="1">
    <location>
        <begin position="190"/>
        <end position="209"/>
    </location>
</feature>